<evidence type="ECO:0000313" key="2">
    <source>
        <dbReference type="EMBL" id="KIN99093.1"/>
    </source>
</evidence>
<dbReference type="AlphaFoldDB" id="A0A0C3NV52"/>
<dbReference type="EMBL" id="KN832008">
    <property type="protein sequence ID" value="KIN99093.1"/>
    <property type="molecule type" value="Genomic_DNA"/>
</dbReference>
<evidence type="ECO:0000313" key="3">
    <source>
        <dbReference type="Proteomes" id="UP000054217"/>
    </source>
</evidence>
<dbReference type="HOGENOM" id="CLU_1540697_0_0_1"/>
<dbReference type="InParanoid" id="A0A0C3NV52"/>
<feature type="region of interest" description="Disordered" evidence="1">
    <location>
        <begin position="109"/>
        <end position="131"/>
    </location>
</feature>
<organism evidence="2 3">
    <name type="scientific">Pisolithus tinctorius Marx 270</name>
    <dbReference type="NCBI Taxonomy" id="870435"/>
    <lineage>
        <taxon>Eukaryota</taxon>
        <taxon>Fungi</taxon>
        <taxon>Dikarya</taxon>
        <taxon>Basidiomycota</taxon>
        <taxon>Agaricomycotina</taxon>
        <taxon>Agaricomycetes</taxon>
        <taxon>Agaricomycetidae</taxon>
        <taxon>Boletales</taxon>
        <taxon>Sclerodermatineae</taxon>
        <taxon>Pisolithaceae</taxon>
        <taxon>Pisolithus</taxon>
    </lineage>
</organism>
<keyword evidence="3" id="KW-1185">Reference proteome</keyword>
<dbReference type="Proteomes" id="UP000054217">
    <property type="component" value="Unassembled WGS sequence"/>
</dbReference>
<reference evidence="2 3" key="1">
    <citation type="submission" date="2014-04" db="EMBL/GenBank/DDBJ databases">
        <authorList>
            <consortium name="DOE Joint Genome Institute"/>
            <person name="Kuo A."/>
            <person name="Kohler A."/>
            <person name="Costa M.D."/>
            <person name="Nagy L.G."/>
            <person name="Floudas D."/>
            <person name="Copeland A."/>
            <person name="Barry K.W."/>
            <person name="Cichocki N."/>
            <person name="Veneault-Fourrey C."/>
            <person name="LaButti K."/>
            <person name="Lindquist E.A."/>
            <person name="Lipzen A."/>
            <person name="Lundell T."/>
            <person name="Morin E."/>
            <person name="Murat C."/>
            <person name="Sun H."/>
            <person name="Tunlid A."/>
            <person name="Henrissat B."/>
            <person name="Grigoriev I.V."/>
            <person name="Hibbett D.S."/>
            <person name="Martin F."/>
            <person name="Nordberg H.P."/>
            <person name="Cantor M.N."/>
            <person name="Hua S.X."/>
        </authorList>
    </citation>
    <scope>NUCLEOTIDE SEQUENCE [LARGE SCALE GENOMIC DNA]</scope>
    <source>
        <strain evidence="2 3">Marx 270</strain>
    </source>
</reference>
<protein>
    <submittedName>
        <fullName evidence="2">Uncharacterized protein</fullName>
    </submittedName>
</protein>
<evidence type="ECO:0000256" key="1">
    <source>
        <dbReference type="SAM" id="MobiDB-lite"/>
    </source>
</evidence>
<sequence length="174" mass="19227">MLNTRKKAQLVAENVDVPTCLVSSHLCASPSQGTRREPEEIHHSTLTRYTHPCAPSLPASTPEEVHRRIRDHLLKGPMLAPTYATAAIENSPVTSLICAPISFLDSRGQYTGMDEGSNDEPPSGCPSQSRRVRPKHMVFGALIDLRDDKLGTSTASVFVWEMFRTCLRAFLARI</sequence>
<accession>A0A0C3NV52</accession>
<reference evidence="3" key="2">
    <citation type="submission" date="2015-01" db="EMBL/GenBank/DDBJ databases">
        <title>Evolutionary Origins and Diversification of the Mycorrhizal Mutualists.</title>
        <authorList>
            <consortium name="DOE Joint Genome Institute"/>
            <consortium name="Mycorrhizal Genomics Consortium"/>
            <person name="Kohler A."/>
            <person name="Kuo A."/>
            <person name="Nagy L.G."/>
            <person name="Floudas D."/>
            <person name="Copeland A."/>
            <person name="Barry K.W."/>
            <person name="Cichocki N."/>
            <person name="Veneault-Fourrey C."/>
            <person name="LaButti K."/>
            <person name="Lindquist E.A."/>
            <person name="Lipzen A."/>
            <person name="Lundell T."/>
            <person name="Morin E."/>
            <person name="Murat C."/>
            <person name="Riley R."/>
            <person name="Ohm R."/>
            <person name="Sun H."/>
            <person name="Tunlid A."/>
            <person name="Henrissat B."/>
            <person name="Grigoriev I.V."/>
            <person name="Hibbett D.S."/>
            <person name="Martin F."/>
        </authorList>
    </citation>
    <scope>NUCLEOTIDE SEQUENCE [LARGE SCALE GENOMIC DNA]</scope>
    <source>
        <strain evidence="3">Marx 270</strain>
    </source>
</reference>
<proteinExistence type="predicted"/>
<gene>
    <name evidence="2" type="ORF">M404DRAFT_30711</name>
</gene>
<name>A0A0C3NV52_PISTI</name>